<evidence type="ECO:0000256" key="5">
    <source>
        <dbReference type="ARBA" id="ARBA00022840"/>
    </source>
</evidence>
<accession>A0A8C0SLP9</accession>
<evidence type="ECO:0000256" key="9">
    <source>
        <dbReference type="RuleBase" id="RU363035"/>
    </source>
</evidence>
<dbReference type="InterPro" id="IPR050081">
    <property type="entry name" value="Ile-tRNA_ligase"/>
</dbReference>
<dbReference type="InterPro" id="IPR001412">
    <property type="entry name" value="aa-tRNA-synth_I_CS"/>
</dbReference>
<feature type="domain" description="Aminoacyl-tRNA synthetase class Ia" evidence="11">
    <location>
        <begin position="349"/>
        <end position="474"/>
    </location>
</feature>
<keyword evidence="7 9" id="KW-0030">Aminoacyl-tRNA synthetase</keyword>
<dbReference type="GO" id="GO:0005524">
    <property type="term" value="F:ATP binding"/>
    <property type="evidence" value="ECO:0007669"/>
    <property type="project" value="UniProtKB-KW"/>
</dbReference>
<sequence length="493" mass="54998">MRWGLYPRGPGAAALAAARNFWARPRLRCHPRGRGTARSVSGASNQPQSSSNGRYRDTVLLPQTSFPMKLLGRQQPDTELEIQQKCGFSELYSWQRERKVKTEFCLHDGPPYANGDPHVGHALNKILKDIANRYHMMRGSKIHFVPGWDCHGLPIEIKVLSELGGKAQNLSAVEIRKKARSFAEAAIKKQRSAFIRWGVMADWNNCYYTFDGKYEAKQLRIFYQMYEKGLVYRSYKPVFWSPSSRTALAEAELEYNPEHVSRSIYVKFPLLKPSPKLVSLIDGSSPVSFLVWTTQAWTIPANQAVCYMPDSKYAIVKCSTSGDLYVLAADKVTSVASALETTFEVDGADALEYVPGQDILDIWFDSGTSWSYVLPGTDQRADLYLEGKDQLGGWFQSSLLTSVATRKKAPFKTVVVHGFTLGEKGEKMSKSLGNVIDPDVVINGGQDQSAEPPYGADVLRWWVAESNVFTEVTISPSVLNAARDDITDLPVKG</sequence>
<dbReference type="GO" id="GO:0006428">
    <property type="term" value="P:isoleucyl-tRNA aminoacylation"/>
    <property type="evidence" value="ECO:0007669"/>
    <property type="project" value="InterPro"/>
</dbReference>
<dbReference type="PANTHER" id="PTHR42765">
    <property type="entry name" value="SOLEUCYL-TRNA SYNTHETASE"/>
    <property type="match status" value="1"/>
</dbReference>
<evidence type="ECO:0000313" key="13">
    <source>
        <dbReference type="Proteomes" id="UP000694542"/>
    </source>
</evidence>
<feature type="region of interest" description="Disordered" evidence="10">
    <location>
        <begin position="32"/>
        <end position="56"/>
    </location>
</feature>
<evidence type="ECO:0000256" key="2">
    <source>
        <dbReference type="ARBA" id="ARBA00013165"/>
    </source>
</evidence>
<dbReference type="InterPro" id="IPR002301">
    <property type="entry name" value="Ile-tRNA-ligase"/>
</dbReference>
<dbReference type="InterPro" id="IPR009008">
    <property type="entry name" value="Val/Leu/Ile-tRNA-synth_edit"/>
</dbReference>
<dbReference type="InterPro" id="IPR002300">
    <property type="entry name" value="aa-tRNA-synth_Ia"/>
</dbReference>
<keyword evidence="4 9" id="KW-0547">Nucleotide-binding</keyword>
<dbReference type="Proteomes" id="UP000694542">
    <property type="component" value="Chromosome 38"/>
</dbReference>
<dbReference type="GO" id="GO:0002161">
    <property type="term" value="F:aminoacyl-tRNA deacylase activity"/>
    <property type="evidence" value="ECO:0007669"/>
    <property type="project" value="InterPro"/>
</dbReference>
<evidence type="ECO:0000256" key="10">
    <source>
        <dbReference type="SAM" id="MobiDB-lite"/>
    </source>
</evidence>
<dbReference type="PRINTS" id="PR00984">
    <property type="entry name" value="TRNASYNTHILE"/>
</dbReference>
<evidence type="ECO:0000313" key="12">
    <source>
        <dbReference type="Ensembl" id="ENSCAFP00040023275.1"/>
    </source>
</evidence>
<dbReference type="Ensembl" id="ENSCAFT00040026788.1">
    <property type="protein sequence ID" value="ENSCAFP00040023275.1"/>
    <property type="gene ID" value="ENSCAFG00040014176.1"/>
</dbReference>
<reference evidence="12" key="2">
    <citation type="submission" date="2025-08" db="UniProtKB">
        <authorList>
            <consortium name="Ensembl"/>
        </authorList>
    </citation>
    <scope>IDENTIFICATION</scope>
</reference>
<evidence type="ECO:0000256" key="6">
    <source>
        <dbReference type="ARBA" id="ARBA00022917"/>
    </source>
</evidence>
<dbReference type="GO" id="GO:0004822">
    <property type="term" value="F:isoleucine-tRNA ligase activity"/>
    <property type="evidence" value="ECO:0007669"/>
    <property type="project" value="UniProtKB-EC"/>
</dbReference>
<dbReference type="FunFam" id="3.40.50.620:FF:000137">
    <property type="entry name" value="Isoleucyl-tRNA synthetase 2, mitochondrial"/>
    <property type="match status" value="1"/>
</dbReference>
<organism evidence="12 13">
    <name type="scientific">Canis lupus familiaris</name>
    <name type="common">Dog</name>
    <name type="synonym">Canis familiaris</name>
    <dbReference type="NCBI Taxonomy" id="9615"/>
    <lineage>
        <taxon>Eukaryota</taxon>
        <taxon>Metazoa</taxon>
        <taxon>Chordata</taxon>
        <taxon>Craniata</taxon>
        <taxon>Vertebrata</taxon>
        <taxon>Euteleostomi</taxon>
        <taxon>Mammalia</taxon>
        <taxon>Eutheria</taxon>
        <taxon>Laurasiatheria</taxon>
        <taxon>Carnivora</taxon>
        <taxon>Caniformia</taxon>
        <taxon>Canidae</taxon>
        <taxon>Canis</taxon>
    </lineage>
</organism>
<evidence type="ECO:0000256" key="4">
    <source>
        <dbReference type="ARBA" id="ARBA00022741"/>
    </source>
</evidence>
<name>A0A8C0SLP9_CANLF</name>
<dbReference type="CDD" id="cd00818">
    <property type="entry name" value="IleRS_core"/>
    <property type="match status" value="1"/>
</dbReference>
<proteinExistence type="inferred from homology"/>
<dbReference type="PANTHER" id="PTHR42765:SF1">
    <property type="entry name" value="ISOLEUCINE--TRNA LIGASE, MITOCHONDRIAL"/>
    <property type="match status" value="1"/>
</dbReference>
<evidence type="ECO:0000256" key="7">
    <source>
        <dbReference type="ARBA" id="ARBA00023146"/>
    </source>
</evidence>
<evidence type="ECO:0000256" key="1">
    <source>
        <dbReference type="ARBA" id="ARBA00005594"/>
    </source>
</evidence>
<keyword evidence="5 9" id="KW-0067">ATP-binding</keyword>
<keyword evidence="3 9" id="KW-0436">Ligase</keyword>
<comment type="similarity">
    <text evidence="1 9">Belongs to the class-I aminoacyl-tRNA synthetase family.</text>
</comment>
<dbReference type="SUPFAM" id="SSF52374">
    <property type="entry name" value="Nucleotidylyl transferase"/>
    <property type="match status" value="1"/>
</dbReference>
<evidence type="ECO:0000256" key="8">
    <source>
        <dbReference type="ARBA" id="ARBA00032665"/>
    </source>
</evidence>
<feature type="domain" description="Aminoacyl-tRNA synthetase class Ia" evidence="11">
    <location>
        <begin position="94"/>
        <end position="259"/>
    </location>
</feature>
<dbReference type="AlphaFoldDB" id="A0A8C0SLP9"/>
<dbReference type="FunFam" id="3.40.50.620:FF:000128">
    <property type="entry name" value="Isoleucyl-tRNA synthetase 2, mitochondrial"/>
    <property type="match status" value="1"/>
</dbReference>
<dbReference type="PROSITE" id="PS00178">
    <property type="entry name" value="AA_TRNA_LIGASE_I"/>
    <property type="match status" value="1"/>
</dbReference>
<feature type="compositionally biased region" description="Polar residues" evidence="10">
    <location>
        <begin position="38"/>
        <end position="53"/>
    </location>
</feature>
<dbReference type="Pfam" id="PF00133">
    <property type="entry name" value="tRNA-synt_1"/>
    <property type="match status" value="2"/>
</dbReference>
<evidence type="ECO:0000259" key="11">
    <source>
        <dbReference type="Pfam" id="PF00133"/>
    </source>
</evidence>
<dbReference type="EC" id="6.1.1.5" evidence="2"/>
<keyword evidence="6 9" id="KW-0648">Protein biosynthesis</keyword>
<evidence type="ECO:0000256" key="3">
    <source>
        <dbReference type="ARBA" id="ARBA00022598"/>
    </source>
</evidence>
<protein>
    <recommendedName>
        <fullName evidence="2">isoleucine--tRNA ligase</fullName>
        <ecNumber evidence="2">6.1.1.5</ecNumber>
    </recommendedName>
    <alternativeName>
        <fullName evidence="8">Isoleucyl-tRNA synthetase</fullName>
    </alternativeName>
</protein>
<dbReference type="SUPFAM" id="SSF50677">
    <property type="entry name" value="ValRS/IleRS/LeuRS editing domain"/>
    <property type="match status" value="1"/>
</dbReference>
<dbReference type="InterPro" id="IPR014729">
    <property type="entry name" value="Rossmann-like_a/b/a_fold"/>
</dbReference>
<reference evidence="12" key="1">
    <citation type="submission" date="2018-10" db="EMBL/GenBank/DDBJ databases">
        <title>De novo assembly of a Great Dane genome.</title>
        <authorList>
            <person name="Kidd J.M."/>
            <person name="Pendleton A.L."/>
            <person name="Shen F."/>
            <person name="Emery S."/>
        </authorList>
    </citation>
    <scope>NUCLEOTIDE SEQUENCE [LARGE SCALE GENOMIC DNA]</scope>
    <source>
        <strain evidence="12">Great Dane</strain>
    </source>
</reference>
<dbReference type="Gene3D" id="3.40.50.620">
    <property type="entry name" value="HUPs"/>
    <property type="match status" value="2"/>
</dbReference>